<dbReference type="AlphaFoldDB" id="A0A318VLJ0"/>
<dbReference type="RefSeq" id="WP_110572067.1">
    <property type="nucleotide sequence ID" value="NZ_QKLW01000001.1"/>
</dbReference>
<dbReference type="EMBL" id="QKLW01000001">
    <property type="protein sequence ID" value="PYF84559.1"/>
    <property type="molecule type" value="Genomic_DNA"/>
</dbReference>
<evidence type="ECO:0000313" key="2">
    <source>
        <dbReference type="Proteomes" id="UP000247551"/>
    </source>
</evidence>
<reference evidence="1 2" key="1">
    <citation type="submission" date="2018-06" db="EMBL/GenBank/DDBJ databases">
        <title>Genomic Encyclopedia of Type Strains, Phase III (KMG-III): the genomes of soil and plant-associated and newly described type strains.</title>
        <authorList>
            <person name="Whitman W."/>
        </authorList>
    </citation>
    <scope>NUCLEOTIDE SEQUENCE [LARGE SCALE GENOMIC DNA]</scope>
    <source>
        <strain evidence="1 2">CECT 7730</strain>
    </source>
</reference>
<comment type="caution">
    <text evidence="1">The sequence shown here is derived from an EMBL/GenBank/DDBJ whole genome shotgun (WGS) entry which is preliminary data.</text>
</comment>
<dbReference type="Proteomes" id="UP000247551">
    <property type="component" value="Unassembled WGS sequence"/>
</dbReference>
<name>A0A318VLJ0_9GAMM</name>
<organism evidence="1 2">
    <name type="scientific">Marinomonas alcarazii</name>
    <dbReference type="NCBI Taxonomy" id="491949"/>
    <lineage>
        <taxon>Bacteria</taxon>
        <taxon>Pseudomonadati</taxon>
        <taxon>Pseudomonadota</taxon>
        <taxon>Gammaproteobacteria</taxon>
        <taxon>Oceanospirillales</taxon>
        <taxon>Oceanospirillaceae</taxon>
        <taxon>Marinomonas</taxon>
    </lineage>
</organism>
<gene>
    <name evidence="1" type="ORF">DFP75_101597</name>
</gene>
<sequence>MMDFLDCSCEHGLLAPPLGSCRLYRWRHGGGSLWDGRRSLAEWIGSWFEDDKTDQPAPDAIAKQSQQLQNNKNMTFAPTIHLTPTGNSSYDQQMCDQILERLKAEFLQGMMGNMDVATEPMAA</sequence>
<protein>
    <submittedName>
        <fullName evidence="1">Uncharacterized protein</fullName>
    </submittedName>
</protein>
<accession>A0A318VLJ0</accession>
<proteinExistence type="predicted"/>
<keyword evidence="2" id="KW-1185">Reference proteome</keyword>
<evidence type="ECO:0000313" key="1">
    <source>
        <dbReference type="EMBL" id="PYF84559.1"/>
    </source>
</evidence>